<dbReference type="EMBL" id="WHVL01000001">
    <property type="protein sequence ID" value="MCB8887885.1"/>
    <property type="molecule type" value="Genomic_DNA"/>
</dbReference>
<sequence>MHVTSPAKENADDPWPKHHRVYLVLRQEILDGHYPLDQSLPNEIALAGQFGVSRITMRKAMERLNREGLVERYRGKGTFPVQAPHSPVQASISGVIENLIAMGLNTDVEVHAFDYVAASADIAATLELAPGAQVQKAVRIRSLRGTPFSLLITHVPQDVGQCFTREDLATHPLLLLFARAGHPATHARQTITAKLATPEQARLLDMQPGDALLCIRRVVFDAGQRPLEFVEGFYRPDTYEHQVSLGVKMHNDQQVWDT</sequence>
<dbReference type="InterPro" id="IPR028978">
    <property type="entry name" value="Chorismate_lyase_/UTRA_dom_sf"/>
</dbReference>
<comment type="caution">
    <text evidence="5">The sequence shown here is derived from an EMBL/GenBank/DDBJ whole genome shotgun (WGS) entry which is preliminary data.</text>
</comment>
<dbReference type="PROSITE" id="PS50949">
    <property type="entry name" value="HTH_GNTR"/>
    <property type="match status" value="1"/>
</dbReference>
<dbReference type="InterPro" id="IPR011663">
    <property type="entry name" value="UTRA"/>
</dbReference>
<dbReference type="Pfam" id="PF07702">
    <property type="entry name" value="UTRA"/>
    <property type="match status" value="1"/>
</dbReference>
<evidence type="ECO:0000256" key="3">
    <source>
        <dbReference type="ARBA" id="ARBA00023163"/>
    </source>
</evidence>
<organism evidence="5 6">
    <name type="scientific">Vreelandella malpeensis</name>
    <dbReference type="NCBI Taxonomy" id="1172368"/>
    <lineage>
        <taxon>Bacteria</taxon>
        <taxon>Pseudomonadati</taxon>
        <taxon>Pseudomonadota</taxon>
        <taxon>Gammaproteobacteria</taxon>
        <taxon>Oceanospirillales</taxon>
        <taxon>Halomonadaceae</taxon>
        <taxon>Vreelandella</taxon>
    </lineage>
</organism>
<dbReference type="SMART" id="SM00345">
    <property type="entry name" value="HTH_GNTR"/>
    <property type="match status" value="1"/>
</dbReference>
<dbReference type="Pfam" id="PF00392">
    <property type="entry name" value="GntR"/>
    <property type="match status" value="1"/>
</dbReference>
<dbReference type="PANTHER" id="PTHR44846">
    <property type="entry name" value="MANNOSYL-D-GLYCERATE TRANSPORT/METABOLISM SYSTEM REPRESSOR MNGR-RELATED"/>
    <property type="match status" value="1"/>
</dbReference>
<evidence type="ECO:0000313" key="6">
    <source>
        <dbReference type="Proteomes" id="UP001319882"/>
    </source>
</evidence>
<gene>
    <name evidence="5" type="ORF">GEV37_01910</name>
</gene>
<dbReference type="Gene3D" id="1.10.10.10">
    <property type="entry name" value="Winged helix-like DNA-binding domain superfamily/Winged helix DNA-binding domain"/>
    <property type="match status" value="1"/>
</dbReference>
<dbReference type="InterPro" id="IPR050679">
    <property type="entry name" value="Bact_HTH_transcr_reg"/>
</dbReference>
<name>A0ABS8DPT4_9GAMM</name>
<keyword evidence="6" id="KW-1185">Reference proteome</keyword>
<evidence type="ECO:0000259" key="4">
    <source>
        <dbReference type="PROSITE" id="PS50949"/>
    </source>
</evidence>
<dbReference type="SMART" id="SM00866">
    <property type="entry name" value="UTRA"/>
    <property type="match status" value="1"/>
</dbReference>
<evidence type="ECO:0000313" key="5">
    <source>
        <dbReference type="EMBL" id="MCB8887885.1"/>
    </source>
</evidence>
<dbReference type="PANTHER" id="PTHR44846:SF1">
    <property type="entry name" value="MANNOSYL-D-GLYCERATE TRANSPORT_METABOLISM SYSTEM REPRESSOR MNGR-RELATED"/>
    <property type="match status" value="1"/>
</dbReference>
<dbReference type="SUPFAM" id="SSF64288">
    <property type="entry name" value="Chorismate lyase-like"/>
    <property type="match status" value="1"/>
</dbReference>
<dbReference type="InterPro" id="IPR036390">
    <property type="entry name" value="WH_DNA-bd_sf"/>
</dbReference>
<dbReference type="InterPro" id="IPR036388">
    <property type="entry name" value="WH-like_DNA-bd_sf"/>
</dbReference>
<dbReference type="RefSeq" id="WP_227388483.1">
    <property type="nucleotide sequence ID" value="NZ_JBHSCJ010000003.1"/>
</dbReference>
<accession>A0ABS8DPT4</accession>
<dbReference type="SUPFAM" id="SSF46785">
    <property type="entry name" value="Winged helix' DNA-binding domain"/>
    <property type="match status" value="1"/>
</dbReference>
<feature type="domain" description="HTH gntR-type" evidence="4">
    <location>
        <begin position="15"/>
        <end position="83"/>
    </location>
</feature>
<reference evidence="5 6" key="1">
    <citation type="journal article" date="2021" name="Sci. Rep.">
        <title>Genome analysis of a halophilic bacterium Halomonas malpeensis YU-PRIM-29(T) reveals its exopolysaccharide and pigment producing capabilities.</title>
        <authorList>
            <person name="Athmika"/>
            <person name="Ghate S.D."/>
            <person name="Arun A.B."/>
            <person name="Rao S.S."/>
            <person name="Kumar S.T.A."/>
            <person name="Kandiyil M.K."/>
            <person name="Saptami K."/>
            <person name="Rekha P.D."/>
        </authorList>
    </citation>
    <scope>NUCLEOTIDE SEQUENCE [LARGE SCALE GENOMIC DNA]</scope>
    <source>
        <strain evidence="6">prim 29</strain>
    </source>
</reference>
<dbReference type="Proteomes" id="UP001319882">
    <property type="component" value="Unassembled WGS sequence"/>
</dbReference>
<keyword evidence="1" id="KW-0805">Transcription regulation</keyword>
<proteinExistence type="predicted"/>
<protein>
    <submittedName>
        <fullName evidence="5">GntR family transcriptional regulator</fullName>
    </submittedName>
</protein>
<keyword evidence="3" id="KW-0804">Transcription</keyword>
<evidence type="ECO:0000256" key="1">
    <source>
        <dbReference type="ARBA" id="ARBA00023015"/>
    </source>
</evidence>
<dbReference type="Gene3D" id="3.40.1410.10">
    <property type="entry name" value="Chorismate lyase-like"/>
    <property type="match status" value="1"/>
</dbReference>
<dbReference type="PRINTS" id="PR00035">
    <property type="entry name" value="HTHGNTR"/>
</dbReference>
<dbReference type="CDD" id="cd07377">
    <property type="entry name" value="WHTH_GntR"/>
    <property type="match status" value="1"/>
</dbReference>
<evidence type="ECO:0000256" key="2">
    <source>
        <dbReference type="ARBA" id="ARBA00023125"/>
    </source>
</evidence>
<dbReference type="InterPro" id="IPR000524">
    <property type="entry name" value="Tscrpt_reg_HTH_GntR"/>
</dbReference>
<keyword evidence="2" id="KW-0238">DNA-binding</keyword>